<feature type="compositionally biased region" description="Basic and acidic residues" evidence="1">
    <location>
        <begin position="37"/>
        <end position="65"/>
    </location>
</feature>
<sequence length="111" mass="11958">MFSLAIHNAPRAARSAFAPLAAVQARTYSGGSNMHGNDPDVIEREMHRNKTKHGEAHESAPHEHAPGWNELLASVSEANVKADKADGTPQDLQQSTVDFLKAKDKDSASSK</sequence>
<dbReference type="AlphaFoldDB" id="A0A165D7B6"/>
<gene>
    <name evidence="2" type="ORF">CALCODRAFT_520865</name>
</gene>
<keyword evidence="3" id="KW-1185">Reference proteome</keyword>
<organism evidence="2 3">
    <name type="scientific">Calocera cornea HHB12733</name>
    <dbReference type="NCBI Taxonomy" id="1353952"/>
    <lineage>
        <taxon>Eukaryota</taxon>
        <taxon>Fungi</taxon>
        <taxon>Dikarya</taxon>
        <taxon>Basidiomycota</taxon>
        <taxon>Agaricomycotina</taxon>
        <taxon>Dacrymycetes</taxon>
        <taxon>Dacrymycetales</taxon>
        <taxon>Dacrymycetaceae</taxon>
        <taxon>Calocera</taxon>
    </lineage>
</organism>
<dbReference type="STRING" id="1353952.A0A165D7B6"/>
<dbReference type="InParanoid" id="A0A165D7B6"/>
<name>A0A165D7B6_9BASI</name>
<evidence type="ECO:0000313" key="2">
    <source>
        <dbReference type="EMBL" id="KZT52220.1"/>
    </source>
</evidence>
<reference evidence="2 3" key="1">
    <citation type="journal article" date="2016" name="Mol. Biol. Evol.">
        <title>Comparative Genomics of Early-Diverging Mushroom-Forming Fungi Provides Insights into the Origins of Lignocellulose Decay Capabilities.</title>
        <authorList>
            <person name="Nagy L.G."/>
            <person name="Riley R."/>
            <person name="Tritt A."/>
            <person name="Adam C."/>
            <person name="Daum C."/>
            <person name="Floudas D."/>
            <person name="Sun H."/>
            <person name="Yadav J.S."/>
            <person name="Pangilinan J."/>
            <person name="Larsson K.H."/>
            <person name="Matsuura K."/>
            <person name="Barry K."/>
            <person name="Labutti K."/>
            <person name="Kuo R."/>
            <person name="Ohm R.A."/>
            <person name="Bhattacharya S.S."/>
            <person name="Shirouzu T."/>
            <person name="Yoshinaga Y."/>
            <person name="Martin F.M."/>
            <person name="Grigoriev I.V."/>
            <person name="Hibbett D.S."/>
        </authorList>
    </citation>
    <scope>NUCLEOTIDE SEQUENCE [LARGE SCALE GENOMIC DNA]</scope>
    <source>
        <strain evidence="2 3">HHB12733</strain>
    </source>
</reference>
<feature type="compositionally biased region" description="Basic and acidic residues" evidence="1">
    <location>
        <begin position="100"/>
        <end position="111"/>
    </location>
</feature>
<accession>A0A165D7B6</accession>
<proteinExistence type="predicted"/>
<dbReference type="EMBL" id="KV424074">
    <property type="protein sequence ID" value="KZT52220.1"/>
    <property type="molecule type" value="Genomic_DNA"/>
</dbReference>
<evidence type="ECO:0000256" key="1">
    <source>
        <dbReference type="SAM" id="MobiDB-lite"/>
    </source>
</evidence>
<feature type="region of interest" description="Disordered" evidence="1">
    <location>
        <begin position="28"/>
        <end position="111"/>
    </location>
</feature>
<dbReference type="OrthoDB" id="529205at2759"/>
<dbReference type="Proteomes" id="UP000076842">
    <property type="component" value="Unassembled WGS sequence"/>
</dbReference>
<protein>
    <submittedName>
        <fullName evidence="2">Uncharacterized protein</fullName>
    </submittedName>
</protein>
<evidence type="ECO:0000313" key="3">
    <source>
        <dbReference type="Proteomes" id="UP000076842"/>
    </source>
</evidence>